<name>A0A1S7BDA2_9MICO</name>
<dbReference type="Proteomes" id="UP000266915">
    <property type="component" value="Unassembled WGS sequence"/>
</dbReference>
<evidence type="ECO:0000313" key="2">
    <source>
        <dbReference type="Proteomes" id="UP000266915"/>
    </source>
</evidence>
<comment type="caution">
    <text evidence="1">The sequence shown here is derived from an EMBL/GenBank/DDBJ whole genome shotgun (WGS) entry which is preliminary data.</text>
</comment>
<organism evidence="1 2">
    <name type="scientific">Plantibacter flavus</name>
    <dbReference type="NCBI Taxonomy" id="150123"/>
    <lineage>
        <taxon>Bacteria</taxon>
        <taxon>Bacillati</taxon>
        <taxon>Actinomycetota</taxon>
        <taxon>Actinomycetes</taxon>
        <taxon>Micrococcales</taxon>
        <taxon>Microbacteriaceae</taxon>
        <taxon>Plantibacter</taxon>
    </lineage>
</organism>
<protein>
    <submittedName>
        <fullName evidence="1">Uncharacterized protein</fullName>
    </submittedName>
</protein>
<keyword evidence="2" id="KW-1185">Reference proteome</keyword>
<dbReference type="AlphaFoldDB" id="A0A1S7BDA2"/>
<accession>A0A1S7BDA2</accession>
<sequence>MTNAPQYNAPQQPGGALPADYPGKTLGLVGLILAIVVPLVGLIISLVAQKQSKDAGYPNQLAKIGVIIGIILVVLGIIGGIFYAVALGSVMSTAGY</sequence>
<gene>
    <name evidence="1" type="ORF">EDD42_0239</name>
</gene>
<evidence type="ECO:0000313" key="1">
    <source>
        <dbReference type="EMBL" id="ROR80202.1"/>
    </source>
</evidence>
<dbReference type="KEGG" id="pflu:BWO91_18450"/>
<proteinExistence type="predicted"/>
<dbReference type="EMBL" id="RKHL01000001">
    <property type="protein sequence ID" value="ROR80202.1"/>
    <property type="molecule type" value="Genomic_DNA"/>
</dbReference>
<dbReference type="RefSeq" id="WP_064294905.1">
    <property type="nucleotide sequence ID" value="NZ_CP019402.1"/>
</dbReference>
<reference evidence="1 2" key="1">
    <citation type="submission" date="2018-11" db="EMBL/GenBank/DDBJ databases">
        <title>Sequencing the genomes of 1000 actinobacteria strains.</title>
        <authorList>
            <person name="Klenk H.-P."/>
        </authorList>
    </citation>
    <scope>NUCLEOTIDE SEQUENCE [LARGE SCALE GENOMIC DNA]</scope>
    <source>
        <strain evidence="1 2">DSM 14012</strain>
    </source>
</reference>